<proteinExistence type="inferred from homology"/>
<dbReference type="InterPro" id="IPR013762">
    <property type="entry name" value="Integrase-like_cat_sf"/>
</dbReference>
<evidence type="ECO:0000313" key="8">
    <source>
        <dbReference type="Proteomes" id="UP001597391"/>
    </source>
</evidence>
<dbReference type="Gene3D" id="1.10.150.130">
    <property type="match status" value="1"/>
</dbReference>
<evidence type="ECO:0000256" key="2">
    <source>
        <dbReference type="ARBA" id="ARBA00023125"/>
    </source>
</evidence>
<comment type="caution">
    <text evidence="7">The sequence shown here is derived from an EMBL/GenBank/DDBJ whole genome shotgun (WGS) entry which is preliminary data.</text>
</comment>
<dbReference type="Pfam" id="PF00589">
    <property type="entry name" value="Phage_integrase"/>
    <property type="match status" value="1"/>
</dbReference>
<dbReference type="InterPro" id="IPR010998">
    <property type="entry name" value="Integrase_recombinase_N"/>
</dbReference>
<dbReference type="CDD" id="cd01189">
    <property type="entry name" value="INT_ICEBs1_C_like"/>
    <property type="match status" value="1"/>
</dbReference>
<dbReference type="PROSITE" id="PS51900">
    <property type="entry name" value="CB"/>
    <property type="match status" value="1"/>
</dbReference>
<evidence type="ECO:0000256" key="4">
    <source>
        <dbReference type="PROSITE-ProRule" id="PRU01248"/>
    </source>
</evidence>
<dbReference type="PANTHER" id="PTHR30349:SF64">
    <property type="entry name" value="PROPHAGE INTEGRASE INTD-RELATED"/>
    <property type="match status" value="1"/>
</dbReference>
<accession>A0ABW5XDT6</accession>
<dbReference type="InterPro" id="IPR050090">
    <property type="entry name" value="Tyrosine_recombinase_XerCD"/>
</dbReference>
<dbReference type="SUPFAM" id="SSF56349">
    <property type="entry name" value="DNA breaking-rejoining enzymes"/>
    <property type="match status" value="1"/>
</dbReference>
<gene>
    <name evidence="7" type="ORF">ACFSYH_02110</name>
</gene>
<keyword evidence="2 4" id="KW-0238">DNA-binding</keyword>
<organism evidence="7 8">
    <name type="scientific">Populibacterium corticicola</name>
    <dbReference type="NCBI Taxonomy" id="1812826"/>
    <lineage>
        <taxon>Bacteria</taxon>
        <taxon>Bacillati</taxon>
        <taxon>Actinomycetota</taxon>
        <taxon>Actinomycetes</taxon>
        <taxon>Micrococcales</taxon>
        <taxon>Jonesiaceae</taxon>
        <taxon>Populibacterium</taxon>
    </lineage>
</organism>
<feature type="domain" description="Tyr recombinase" evidence="5">
    <location>
        <begin position="159"/>
        <end position="345"/>
    </location>
</feature>
<evidence type="ECO:0000259" key="6">
    <source>
        <dbReference type="PROSITE" id="PS51900"/>
    </source>
</evidence>
<keyword evidence="3" id="KW-0233">DNA recombination</keyword>
<dbReference type="PROSITE" id="PS51898">
    <property type="entry name" value="TYR_RECOMBINASE"/>
    <property type="match status" value="1"/>
</dbReference>
<dbReference type="Proteomes" id="UP001597391">
    <property type="component" value="Unassembled WGS sequence"/>
</dbReference>
<dbReference type="InterPro" id="IPR002104">
    <property type="entry name" value="Integrase_catalytic"/>
</dbReference>
<dbReference type="PANTHER" id="PTHR30349">
    <property type="entry name" value="PHAGE INTEGRASE-RELATED"/>
    <property type="match status" value="1"/>
</dbReference>
<dbReference type="RefSeq" id="WP_377464827.1">
    <property type="nucleotide sequence ID" value="NZ_JBHUOP010000001.1"/>
</dbReference>
<name>A0ABW5XDT6_9MICO</name>
<feature type="domain" description="Core-binding (CB)" evidence="6">
    <location>
        <begin position="58"/>
        <end position="138"/>
    </location>
</feature>
<comment type="similarity">
    <text evidence="1">Belongs to the 'phage' integrase family.</text>
</comment>
<reference evidence="8" key="1">
    <citation type="journal article" date="2019" name="Int. J. Syst. Evol. Microbiol.">
        <title>The Global Catalogue of Microorganisms (GCM) 10K type strain sequencing project: providing services to taxonomists for standard genome sequencing and annotation.</title>
        <authorList>
            <consortium name="The Broad Institute Genomics Platform"/>
            <consortium name="The Broad Institute Genome Sequencing Center for Infectious Disease"/>
            <person name="Wu L."/>
            <person name="Ma J."/>
        </authorList>
    </citation>
    <scope>NUCLEOTIDE SEQUENCE [LARGE SCALE GENOMIC DNA]</scope>
    <source>
        <strain evidence="8">KCTC 33576</strain>
    </source>
</reference>
<evidence type="ECO:0000256" key="3">
    <source>
        <dbReference type="ARBA" id="ARBA00023172"/>
    </source>
</evidence>
<dbReference type="InterPro" id="IPR011010">
    <property type="entry name" value="DNA_brk_join_enz"/>
</dbReference>
<keyword evidence="8" id="KW-1185">Reference proteome</keyword>
<protein>
    <submittedName>
        <fullName evidence="7">Tyrosine-type recombinase/integrase</fullName>
    </submittedName>
</protein>
<dbReference type="EMBL" id="JBHUOP010000001">
    <property type="protein sequence ID" value="MFD2839366.1"/>
    <property type="molecule type" value="Genomic_DNA"/>
</dbReference>
<dbReference type="Gene3D" id="1.10.443.10">
    <property type="entry name" value="Intergrase catalytic core"/>
    <property type="match status" value="1"/>
</dbReference>
<sequence length="366" mass="41681">MAYFRKLPSGKWQATVRTTDGRKITRTDPLKTVVKKWATDTEAAIARGKWRDPRKTHMTVGQWFDTWLPVHRVEAETERANEGSWRLHLKNTFQDIELDDLTKVEVEAWVKERIDAGIGHAAIRRALNLLKAGIEAAVDNEYVDKNVARKVQPPAGVNGPPEWFEPHEVVAIVKEMRKRGWEAMAVMTSVMVWSGLRWGEAAALNIEDIDFDRNTVSITHTLTQGGKDKDYPKNDASVGEVPCPSWVIAEIRELVGERTTGRLFTTRRQARNLSGGNWRRDWDDVLLAAKVSPYHPHVCRHTCASWLVQAGVPLYEVKRQLRHASIQTTERYAHLSPELHDPVRGAWEGLAHQWRTAGHQIPENNP</sequence>
<evidence type="ECO:0000256" key="1">
    <source>
        <dbReference type="ARBA" id="ARBA00008857"/>
    </source>
</evidence>
<evidence type="ECO:0000313" key="7">
    <source>
        <dbReference type="EMBL" id="MFD2839366.1"/>
    </source>
</evidence>
<evidence type="ECO:0000259" key="5">
    <source>
        <dbReference type="PROSITE" id="PS51898"/>
    </source>
</evidence>
<dbReference type="InterPro" id="IPR044068">
    <property type="entry name" value="CB"/>
</dbReference>